<keyword evidence="5 8" id="KW-1133">Transmembrane helix</keyword>
<dbReference type="InterPro" id="IPR000374">
    <property type="entry name" value="PC_trans"/>
</dbReference>
<dbReference type="Pfam" id="PF01148">
    <property type="entry name" value="CTP_transf_1"/>
    <property type="match status" value="1"/>
</dbReference>
<dbReference type="STRING" id="553385.GCA_000591415_00633"/>
<dbReference type="Proteomes" id="UP000319941">
    <property type="component" value="Unassembled WGS sequence"/>
</dbReference>
<dbReference type="PROSITE" id="PS01315">
    <property type="entry name" value="CDS"/>
    <property type="match status" value="1"/>
</dbReference>
<dbReference type="GO" id="GO:0005886">
    <property type="term" value="C:plasma membrane"/>
    <property type="evidence" value="ECO:0007669"/>
    <property type="project" value="TreeGrafter"/>
</dbReference>
<evidence type="ECO:0000256" key="2">
    <source>
        <dbReference type="ARBA" id="ARBA00010185"/>
    </source>
</evidence>
<evidence type="ECO:0000256" key="8">
    <source>
        <dbReference type="SAM" id="Phobius"/>
    </source>
</evidence>
<feature type="transmembrane region" description="Helical" evidence="8">
    <location>
        <begin position="114"/>
        <end position="135"/>
    </location>
</feature>
<organism evidence="9 10">
    <name type="scientific">Cobetia crustatorum</name>
    <dbReference type="NCBI Taxonomy" id="553385"/>
    <lineage>
        <taxon>Bacteria</taxon>
        <taxon>Pseudomonadati</taxon>
        <taxon>Pseudomonadota</taxon>
        <taxon>Gammaproteobacteria</taxon>
        <taxon>Oceanospirillales</taxon>
        <taxon>Halomonadaceae</taxon>
        <taxon>Cobetia</taxon>
    </lineage>
</organism>
<dbReference type="OrthoDB" id="9799199at2"/>
<gene>
    <name evidence="9" type="ORF">FQP86_09780</name>
</gene>
<evidence type="ECO:0000256" key="3">
    <source>
        <dbReference type="ARBA" id="ARBA00022679"/>
    </source>
</evidence>
<evidence type="ECO:0000256" key="5">
    <source>
        <dbReference type="ARBA" id="ARBA00022989"/>
    </source>
</evidence>
<proteinExistence type="inferred from homology"/>
<dbReference type="AlphaFoldDB" id="A0A558HLU3"/>
<protein>
    <recommendedName>
        <fullName evidence="7">Phosphatidate cytidylyltransferase</fullName>
        <ecNumber evidence="7">2.7.7.41</ecNumber>
    </recommendedName>
</protein>
<feature type="transmembrane region" description="Helical" evidence="8">
    <location>
        <begin position="147"/>
        <end position="167"/>
    </location>
</feature>
<feature type="transmembrane region" description="Helical" evidence="8">
    <location>
        <begin position="9"/>
        <end position="29"/>
    </location>
</feature>
<evidence type="ECO:0000256" key="6">
    <source>
        <dbReference type="ARBA" id="ARBA00023136"/>
    </source>
</evidence>
<dbReference type="GO" id="GO:0004605">
    <property type="term" value="F:phosphatidate cytidylyltransferase activity"/>
    <property type="evidence" value="ECO:0007669"/>
    <property type="project" value="UniProtKB-EC"/>
</dbReference>
<feature type="transmembrane region" description="Helical" evidence="8">
    <location>
        <begin position="220"/>
        <end position="239"/>
    </location>
</feature>
<evidence type="ECO:0000313" key="10">
    <source>
        <dbReference type="Proteomes" id="UP000319941"/>
    </source>
</evidence>
<comment type="pathway">
    <text evidence="7">Phospholipid metabolism; CDP-diacylglycerol biosynthesis; CDP-diacylglycerol from sn-glycerol 3-phosphate: step 3/3.</text>
</comment>
<dbReference type="GO" id="GO:0016024">
    <property type="term" value="P:CDP-diacylglycerol biosynthetic process"/>
    <property type="evidence" value="ECO:0007669"/>
    <property type="project" value="UniProtKB-UniPathway"/>
</dbReference>
<sequence>MFDIPLHSLYMMLFVVGLLIIASFARWSIKRKKPHADHTELKQRIQSWWWMIAILFGILVASDTVSIVFFALLSFLALKEFFSIMPTRQADRRILLWAYLAIPIQYYWVATEWYGMFLIFIPIYVFLFLPMRAVFVGETSGFIRSLGTIHWAVMLSVLCISHIAYLLQLPVKNEQAGGLGLVLFLIFITQFNDVCQYIWGKTLGKHKIIPKVSPKKTWEGFIGGVITVTIISGMLAPYLTPLTTGQGFIAGALIAISGFIGDVVISSVKRDLAIKDSGTLIPGHGGLLDRVDSLIYTAPLFFHFLYYTHY</sequence>
<keyword evidence="7 9" id="KW-0548">Nucleotidyltransferase</keyword>
<comment type="similarity">
    <text evidence="2 7">Belongs to the CDS family.</text>
</comment>
<evidence type="ECO:0000256" key="7">
    <source>
        <dbReference type="RuleBase" id="RU003938"/>
    </source>
</evidence>
<evidence type="ECO:0000313" key="9">
    <source>
        <dbReference type="EMBL" id="TVU70085.1"/>
    </source>
</evidence>
<dbReference type="EMBL" id="VNFH01000006">
    <property type="protein sequence ID" value="TVU70085.1"/>
    <property type="molecule type" value="Genomic_DNA"/>
</dbReference>
<keyword evidence="6 8" id="KW-0472">Membrane</keyword>
<reference evidence="9 10" key="1">
    <citation type="submission" date="2019-07" db="EMBL/GenBank/DDBJ databases">
        <title>Diversity of Bacteria from Kongsfjorden, Arctic.</title>
        <authorList>
            <person name="Yu Y."/>
        </authorList>
    </citation>
    <scope>NUCLEOTIDE SEQUENCE [LARGE SCALE GENOMIC DNA]</scope>
    <source>
        <strain evidence="9 10">SM1923</strain>
    </source>
</reference>
<comment type="catalytic activity">
    <reaction evidence="7">
        <text>a 1,2-diacyl-sn-glycero-3-phosphate + CTP + H(+) = a CDP-1,2-diacyl-sn-glycerol + diphosphate</text>
        <dbReference type="Rhea" id="RHEA:16229"/>
        <dbReference type="ChEBI" id="CHEBI:15378"/>
        <dbReference type="ChEBI" id="CHEBI:33019"/>
        <dbReference type="ChEBI" id="CHEBI:37563"/>
        <dbReference type="ChEBI" id="CHEBI:58332"/>
        <dbReference type="ChEBI" id="CHEBI:58608"/>
        <dbReference type="EC" id="2.7.7.41"/>
    </reaction>
</comment>
<dbReference type="EC" id="2.7.7.41" evidence="7"/>
<dbReference type="UniPathway" id="UPA00557">
    <property type="reaction ID" value="UER00614"/>
</dbReference>
<keyword evidence="3 7" id="KW-0808">Transferase</keyword>
<feature type="transmembrane region" description="Helical" evidence="8">
    <location>
        <begin position="179"/>
        <end position="199"/>
    </location>
</feature>
<evidence type="ECO:0000256" key="4">
    <source>
        <dbReference type="ARBA" id="ARBA00022692"/>
    </source>
</evidence>
<dbReference type="RefSeq" id="WP_024950977.1">
    <property type="nucleotide sequence ID" value="NZ_CAWOWR010000116.1"/>
</dbReference>
<feature type="transmembrane region" description="Helical" evidence="8">
    <location>
        <begin position="245"/>
        <end position="265"/>
    </location>
</feature>
<keyword evidence="10" id="KW-1185">Reference proteome</keyword>
<name>A0A558HLU3_9GAMM</name>
<feature type="transmembrane region" description="Helical" evidence="8">
    <location>
        <begin position="49"/>
        <end position="78"/>
    </location>
</feature>
<comment type="caution">
    <text evidence="9">The sequence shown here is derived from an EMBL/GenBank/DDBJ whole genome shotgun (WGS) entry which is preliminary data.</text>
</comment>
<accession>A0A558HLU3</accession>
<comment type="subcellular location">
    <subcellularLocation>
        <location evidence="1">Membrane</location>
        <topology evidence="1">Multi-pass membrane protein</topology>
    </subcellularLocation>
</comment>
<evidence type="ECO:0000256" key="1">
    <source>
        <dbReference type="ARBA" id="ARBA00004141"/>
    </source>
</evidence>
<dbReference type="PANTHER" id="PTHR43535">
    <property type="entry name" value="PHOSPHATIDATE CYTIDYLYLTRANSFERASE"/>
    <property type="match status" value="1"/>
</dbReference>
<keyword evidence="4 7" id="KW-0812">Transmembrane</keyword>
<dbReference type="PANTHER" id="PTHR43535:SF1">
    <property type="entry name" value="PHOSPHATIDATE CYTIDYLYLTRANSFERASE"/>
    <property type="match status" value="1"/>
</dbReference>
<dbReference type="GO" id="GO:0009273">
    <property type="term" value="P:peptidoglycan-based cell wall biogenesis"/>
    <property type="evidence" value="ECO:0007669"/>
    <property type="project" value="TreeGrafter"/>
</dbReference>